<dbReference type="eggNOG" id="COG1028">
    <property type="taxonomic scope" value="Bacteria"/>
</dbReference>
<sequence length="119" mass="12546">MAELTDDAFDKIMNANVKGTFWLCNMVIPQMAERGGGPVILLFGIAGLRGTTTIGCYGMSKAAEAALARNAALEWGLPTCAPTPSRRADRHRFRQGADRGAGTAGARRGPHAAAPHRPS</sequence>
<dbReference type="Gene3D" id="3.40.50.720">
    <property type="entry name" value="NAD(P)-binding Rossmann-like Domain"/>
    <property type="match status" value="1"/>
</dbReference>
<dbReference type="InterPro" id="IPR002347">
    <property type="entry name" value="SDR_fam"/>
</dbReference>
<dbReference type="SUPFAM" id="SSF51735">
    <property type="entry name" value="NAD(P)-binding Rossmann-fold domains"/>
    <property type="match status" value="1"/>
</dbReference>
<dbReference type="InterPro" id="IPR036291">
    <property type="entry name" value="NAD(P)-bd_dom_sf"/>
</dbReference>
<name>A0A011TG67_9HYPH</name>
<gene>
    <name evidence="3" type="ORF">BG36_01315</name>
</gene>
<reference evidence="3 4" key="1">
    <citation type="submission" date="2014-02" db="EMBL/GenBank/DDBJ databases">
        <title>Aquamicrobium defluvii Genome sequencing.</title>
        <authorList>
            <person name="Wang X."/>
        </authorList>
    </citation>
    <scope>NUCLEOTIDE SEQUENCE [LARGE SCALE GENOMIC DNA]</scope>
    <source>
        <strain evidence="3 4">W13Z1</strain>
    </source>
</reference>
<accession>A0A011TG67</accession>
<comment type="similarity">
    <text evidence="1">Belongs to the short-chain dehydrogenases/reductases (SDR) family.</text>
</comment>
<feature type="region of interest" description="Disordered" evidence="2">
    <location>
        <begin position="80"/>
        <end position="119"/>
    </location>
</feature>
<feature type="compositionally biased region" description="Low complexity" evidence="2">
    <location>
        <begin position="98"/>
        <end position="119"/>
    </location>
</feature>
<dbReference type="STRING" id="69279.BG36_01315"/>
<dbReference type="PATRIC" id="fig|69279.3.peg.270"/>
<protein>
    <recommendedName>
        <fullName evidence="5">Short subunit dehydrogenase</fullName>
    </recommendedName>
</protein>
<evidence type="ECO:0000256" key="2">
    <source>
        <dbReference type="SAM" id="MobiDB-lite"/>
    </source>
</evidence>
<dbReference type="Proteomes" id="UP000019849">
    <property type="component" value="Unassembled WGS sequence"/>
</dbReference>
<dbReference type="AlphaFoldDB" id="A0A011TG67"/>
<evidence type="ECO:0000256" key="1">
    <source>
        <dbReference type="ARBA" id="ARBA00006484"/>
    </source>
</evidence>
<dbReference type="CDD" id="cd05233">
    <property type="entry name" value="SDR_c"/>
    <property type="match status" value="1"/>
</dbReference>
<evidence type="ECO:0008006" key="5">
    <source>
        <dbReference type="Google" id="ProtNLM"/>
    </source>
</evidence>
<proteinExistence type="inferred from homology"/>
<dbReference type="Pfam" id="PF00106">
    <property type="entry name" value="adh_short"/>
    <property type="match status" value="1"/>
</dbReference>
<evidence type="ECO:0000313" key="4">
    <source>
        <dbReference type="Proteomes" id="UP000019849"/>
    </source>
</evidence>
<dbReference type="HOGENOM" id="CLU_2056487_0_0_5"/>
<evidence type="ECO:0000313" key="3">
    <source>
        <dbReference type="EMBL" id="EXL10634.1"/>
    </source>
</evidence>
<dbReference type="EMBL" id="JENY01000001">
    <property type="protein sequence ID" value="EXL10634.1"/>
    <property type="molecule type" value="Genomic_DNA"/>
</dbReference>
<comment type="caution">
    <text evidence="3">The sequence shown here is derived from an EMBL/GenBank/DDBJ whole genome shotgun (WGS) entry which is preliminary data.</text>
</comment>
<organism evidence="3 4">
    <name type="scientific">Aquamicrobium defluvii</name>
    <dbReference type="NCBI Taxonomy" id="69279"/>
    <lineage>
        <taxon>Bacteria</taxon>
        <taxon>Pseudomonadati</taxon>
        <taxon>Pseudomonadota</taxon>
        <taxon>Alphaproteobacteria</taxon>
        <taxon>Hyphomicrobiales</taxon>
        <taxon>Phyllobacteriaceae</taxon>
        <taxon>Aquamicrobium</taxon>
    </lineage>
</organism>
<dbReference type="PANTHER" id="PTHR43943:SF2">
    <property type="entry name" value="DEHYDROGENASE_REDUCTASE 4"/>
    <property type="match status" value="1"/>
</dbReference>
<dbReference type="PANTHER" id="PTHR43943">
    <property type="entry name" value="DEHYDROGENASE/REDUCTASE (SDR FAMILY) MEMBER 4"/>
    <property type="match status" value="1"/>
</dbReference>